<dbReference type="Proteomes" id="UP001190700">
    <property type="component" value="Unassembled WGS sequence"/>
</dbReference>
<evidence type="ECO:0000313" key="2">
    <source>
        <dbReference type="Proteomes" id="UP001190700"/>
    </source>
</evidence>
<dbReference type="InterPro" id="IPR043750">
    <property type="entry name" value="DUF5695"/>
</dbReference>
<accession>A0AAE0EQ40</accession>
<protein>
    <submittedName>
        <fullName evidence="1">Uncharacterized protein</fullName>
    </submittedName>
</protein>
<proteinExistence type="predicted"/>
<dbReference type="EMBL" id="LGRX02034862">
    <property type="protein sequence ID" value="KAK3236753.1"/>
    <property type="molecule type" value="Genomic_DNA"/>
</dbReference>
<feature type="non-terminal residue" evidence="1">
    <location>
        <position position="1"/>
    </location>
</feature>
<keyword evidence="2" id="KW-1185">Reference proteome</keyword>
<gene>
    <name evidence="1" type="ORF">CYMTET_53123</name>
</gene>
<comment type="caution">
    <text evidence="1">The sequence shown here is derived from an EMBL/GenBank/DDBJ whole genome shotgun (WGS) entry which is preliminary data.</text>
</comment>
<sequence length="526" mass="59739">GPRWLRYRVLPGLRRGRARVVVRYEAAGGGAQEGVLEQAVHYFVHEAAEKVVRALGALGSTKAWLNASVADPWGRSPAFFGYDMQKEEKVMEEPRVCMSGLSDEYGAGASLSMAIKQLGQPSEQEVGQLEEYVHGTLFAGEHGDRKKFLQDGRTYGASARSIGGRQPPPRVRLYCGRAVNRGTRRFSEVKSWGWGDRCFWVLRGVGDCVLEFCQVGSTVFWVLPGGGDFSSCPGFCQVRLSLLYWSDRVNEDPEVLKAASRLSEACRRCWPKDCYWLSCWSETKSLEEWRAYNYPHPTAVYWSLYRIGRHWAPSWLKRSTWQFYLRQAHRTALAMWEHAGQGKDTSQWGLMVASIFQLVLSDLKLEGWTSEAAELERVMLARVKHWRSLPFPFGSEFPWDSTGHEEIYTWMEYFGHAEEAEATVSAVLAYVSVLPTWGLSGSARRWFDFFINGKDFMGNERIMHHYAGALNSIPLLGMYQRAPHRLHLLRAGIAGVMGSLTNIREDGAPSMGWHGHPARLYRDPYR</sequence>
<organism evidence="1 2">
    <name type="scientific">Cymbomonas tetramitiformis</name>
    <dbReference type="NCBI Taxonomy" id="36881"/>
    <lineage>
        <taxon>Eukaryota</taxon>
        <taxon>Viridiplantae</taxon>
        <taxon>Chlorophyta</taxon>
        <taxon>Pyramimonadophyceae</taxon>
        <taxon>Pyramimonadales</taxon>
        <taxon>Pyramimonadaceae</taxon>
        <taxon>Cymbomonas</taxon>
    </lineage>
</organism>
<dbReference type="Pfam" id="PF18951">
    <property type="entry name" value="DUF5695"/>
    <property type="match status" value="2"/>
</dbReference>
<dbReference type="AlphaFoldDB" id="A0AAE0EQ40"/>
<name>A0AAE0EQ40_9CHLO</name>
<evidence type="ECO:0000313" key="1">
    <source>
        <dbReference type="EMBL" id="KAK3236753.1"/>
    </source>
</evidence>
<reference evidence="1 2" key="1">
    <citation type="journal article" date="2015" name="Genome Biol. Evol.">
        <title>Comparative Genomics of a Bacterivorous Green Alga Reveals Evolutionary Causalities and Consequences of Phago-Mixotrophic Mode of Nutrition.</title>
        <authorList>
            <person name="Burns J.A."/>
            <person name="Paasch A."/>
            <person name="Narechania A."/>
            <person name="Kim E."/>
        </authorList>
    </citation>
    <scope>NUCLEOTIDE SEQUENCE [LARGE SCALE GENOMIC DNA]</scope>
    <source>
        <strain evidence="1 2">PLY_AMNH</strain>
    </source>
</reference>